<protein>
    <recommendedName>
        <fullName evidence="1">DUF4130 domain-containing protein</fullName>
    </recommendedName>
</protein>
<gene>
    <name evidence="2" type="ORF">PSAG_04675</name>
</gene>
<sequence>MPNYYYDGSFDGLLTVIFIAYKDRKNNELRIIVKTGQLLLGLDDINVITNFSKARRVEKAICDKLSQNFLNNIQTCFLSCDKNKDIVIVHTVYKALKQGEEILNSLDEHAFYMNKLVKQVLNERHRYLGVLRFKEVKDGTMFSTIEPKNNVLPILLSHFINRMKREKFAIYDKKRKIIAYYDTKKVEIFFVKSLEIEWSDEEIEYSELWKTFHKSISIKERENKKLQQSNLPKYYWKHLIEDM</sequence>
<comment type="caution">
    <text evidence="2">The sequence shown here is derived from an EMBL/GenBank/DDBJ whole genome shotgun (WGS) entry which is preliminary data.</text>
</comment>
<dbReference type="NCBIfam" id="TIGR03915">
    <property type="entry name" value="SAM_7_link_chp"/>
    <property type="match status" value="1"/>
</dbReference>
<proteinExistence type="predicted"/>
<dbReference type="AlphaFoldDB" id="A0A0K9CNA1"/>
<feature type="domain" description="DUF4130" evidence="1">
    <location>
        <begin position="84"/>
        <end position="241"/>
    </location>
</feature>
<dbReference type="InterPro" id="IPR023875">
    <property type="entry name" value="DNA_repair_put"/>
</dbReference>
<organism evidence="2 3">
    <name type="scientific">Fusobacterium animalis D11</name>
    <dbReference type="NCBI Taxonomy" id="556264"/>
    <lineage>
        <taxon>Bacteria</taxon>
        <taxon>Fusobacteriati</taxon>
        <taxon>Fusobacteriota</taxon>
        <taxon>Fusobacteriia</taxon>
        <taxon>Fusobacteriales</taxon>
        <taxon>Fusobacteriaceae</taxon>
        <taxon>Fusobacterium</taxon>
    </lineage>
</organism>
<dbReference type="Pfam" id="PF13566">
    <property type="entry name" value="DUF4130"/>
    <property type="match status" value="1"/>
</dbReference>
<evidence type="ECO:0000313" key="3">
    <source>
        <dbReference type="Proteomes" id="UP000004650"/>
    </source>
</evidence>
<dbReference type="EMBL" id="ACDS02000056">
    <property type="protein sequence ID" value="KMV75958.1"/>
    <property type="molecule type" value="Genomic_DNA"/>
</dbReference>
<evidence type="ECO:0000313" key="2">
    <source>
        <dbReference type="EMBL" id="KMV75958.1"/>
    </source>
</evidence>
<name>A0A0K9CNA1_9FUSO</name>
<reference evidence="3" key="1">
    <citation type="submission" date="2009-02" db="EMBL/GenBank/DDBJ databases">
        <title>The Genome Sequence of Shigella sp. D9.</title>
        <authorList>
            <consortium name="The Broad Institute Genome Sequencing Platform"/>
            <person name="Ward D."/>
            <person name="Young S.K."/>
            <person name="Kodira C.D."/>
            <person name="Zeng Q."/>
            <person name="Koehrsen M."/>
            <person name="Alvarado L."/>
            <person name="Berlin A."/>
            <person name="Borenstein D."/>
            <person name="Chen Z."/>
            <person name="Engels R."/>
            <person name="Freedman E."/>
            <person name="Gellesch M."/>
            <person name="Goldberg J."/>
            <person name="Griggs A."/>
            <person name="Gujja S."/>
            <person name="Heiman D."/>
            <person name="Hepburn T."/>
            <person name="Howarth C."/>
            <person name="Jen D."/>
            <person name="Larson L."/>
            <person name="Lewis B."/>
            <person name="Mehta T."/>
            <person name="Park D."/>
            <person name="Pearson M."/>
            <person name="Roberts A."/>
            <person name="Saif S."/>
            <person name="Shea T."/>
            <person name="Shenoy N."/>
            <person name="Sisk P."/>
            <person name="Stolte C."/>
            <person name="Sykes S."/>
            <person name="Walk T."/>
            <person name="White J."/>
            <person name="Yandava C."/>
            <person name="Allen-Vercoe E."/>
            <person name="Strauss J."/>
            <person name="Sibley C."/>
            <person name="White A."/>
            <person name="Ambrose C."/>
            <person name="Lander E."/>
            <person name="Nusbaum C."/>
            <person name="Galagan J."/>
            <person name="Birren B."/>
        </authorList>
    </citation>
    <scope>NUCLEOTIDE SEQUENCE [LARGE SCALE GENOMIC DNA]</scope>
    <source>
        <strain evidence="3">D11</strain>
    </source>
</reference>
<accession>A0A0K9CNA1</accession>
<dbReference type="InterPro" id="IPR025404">
    <property type="entry name" value="DUF4130"/>
</dbReference>
<dbReference type="Proteomes" id="UP000004650">
    <property type="component" value="Unassembled WGS sequence"/>
</dbReference>
<reference evidence="2 3" key="2">
    <citation type="submission" date="2013-10" db="EMBL/GenBank/DDBJ databases">
        <title>The Genome Sequence of Fusobacterium nucleatum subsp. animalis D11.</title>
        <authorList>
            <consortium name="The Broad Institute Genomics Platform"/>
            <person name="Earl A."/>
            <person name="Ward D."/>
            <person name="Feldgarden M."/>
            <person name="Gevers D."/>
            <person name="Kostic A."/>
            <person name="Garrett W."/>
            <person name="Young S.K."/>
            <person name="Zeng Q."/>
            <person name="Gargeya S."/>
            <person name="Fitzgerald M."/>
            <person name="Abouelleil A."/>
            <person name="Alvarado L."/>
            <person name="Berlin A.M."/>
            <person name="Chapman S.B."/>
            <person name="Gainer-Dewar J."/>
            <person name="Goldberg J."/>
            <person name="Gnerre S."/>
            <person name="Griggs A."/>
            <person name="Gujja S."/>
            <person name="Hansen M."/>
            <person name="Howarth C."/>
            <person name="Imamovic A."/>
            <person name="Ireland A."/>
            <person name="Larimer J."/>
            <person name="McCowan C."/>
            <person name="Murphy C."/>
            <person name="Pearson M."/>
            <person name="Poon T.W."/>
            <person name="Priest M."/>
            <person name="Roberts A."/>
            <person name="Saif S."/>
            <person name="Shea T."/>
            <person name="Sykes S."/>
            <person name="Wortman J."/>
            <person name="Nusbaum C."/>
            <person name="Birren B."/>
        </authorList>
    </citation>
    <scope>NUCLEOTIDE SEQUENCE [LARGE SCALE GENOMIC DNA]</scope>
    <source>
        <strain evidence="2 3">D11</strain>
    </source>
</reference>
<evidence type="ECO:0000259" key="1">
    <source>
        <dbReference type="Pfam" id="PF13566"/>
    </source>
</evidence>